<feature type="compositionally biased region" description="Basic and acidic residues" evidence="11">
    <location>
        <begin position="602"/>
        <end position="615"/>
    </location>
</feature>
<dbReference type="InterPro" id="IPR039911">
    <property type="entry name" value="JIP3/JIP4"/>
</dbReference>
<dbReference type="Gene3D" id="2.130.10.10">
    <property type="entry name" value="YVTN repeat-like/Quinoprotein amine dehydrogenase"/>
    <property type="match status" value="1"/>
</dbReference>
<feature type="compositionally biased region" description="Gly residues" evidence="11">
    <location>
        <begin position="273"/>
        <end position="282"/>
    </location>
</feature>
<feature type="region of interest" description="Disordered" evidence="11">
    <location>
        <begin position="566"/>
        <end position="620"/>
    </location>
</feature>
<dbReference type="GO" id="GO:0019894">
    <property type="term" value="F:kinesin binding"/>
    <property type="evidence" value="ECO:0007669"/>
    <property type="project" value="TreeGrafter"/>
</dbReference>
<keyword evidence="5 10" id="KW-0175">Coiled coil</keyword>
<evidence type="ECO:0000256" key="11">
    <source>
        <dbReference type="SAM" id="MobiDB-lite"/>
    </source>
</evidence>
<dbReference type="InterPro" id="IPR032486">
    <property type="entry name" value="JIP_LZII"/>
</dbReference>
<dbReference type="InterPro" id="IPR034744">
    <property type="entry name" value="RH2"/>
</dbReference>
<dbReference type="Gene3D" id="1.20.5.1000">
    <property type="entry name" value="arf6 gtpase in complex with a specific effector, jip4"/>
    <property type="match status" value="1"/>
</dbReference>
<evidence type="ECO:0000256" key="6">
    <source>
        <dbReference type="ARBA" id="ARBA00059054"/>
    </source>
</evidence>
<dbReference type="FunFam" id="1.20.5.1000:FF:000001">
    <property type="entry name" value="C-Jun-amino-terminal kinase-interacting protein 3 isoform X2"/>
    <property type="match status" value="1"/>
</dbReference>
<evidence type="ECO:0000313" key="15">
    <source>
        <dbReference type="Proteomes" id="UP001292094"/>
    </source>
</evidence>
<organism evidence="14 15">
    <name type="scientific">Petrolisthes manimaculis</name>
    <dbReference type="NCBI Taxonomy" id="1843537"/>
    <lineage>
        <taxon>Eukaryota</taxon>
        <taxon>Metazoa</taxon>
        <taxon>Ecdysozoa</taxon>
        <taxon>Arthropoda</taxon>
        <taxon>Crustacea</taxon>
        <taxon>Multicrustacea</taxon>
        <taxon>Malacostraca</taxon>
        <taxon>Eumalacostraca</taxon>
        <taxon>Eucarida</taxon>
        <taxon>Decapoda</taxon>
        <taxon>Pleocyemata</taxon>
        <taxon>Anomura</taxon>
        <taxon>Galatheoidea</taxon>
        <taxon>Porcellanidae</taxon>
        <taxon>Petrolisthes</taxon>
    </lineage>
</organism>
<evidence type="ECO:0000256" key="10">
    <source>
        <dbReference type="SAM" id="Coils"/>
    </source>
</evidence>
<dbReference type="InterPro" id="IPR036322">
    <property type="entry name" value="WD40_repeat_dom_sf"/>
</dbReference>
<evidence type="ECO:0000256" key="9">
    <source>
        <dbReference type="ARBA" id="ARBA00082388"/>
    </source>
</evidence>
<evidence type="ECO:0000313" key="14">
    <source>
        <dbReference type="EMBL" id="KAK4293070.1"/>
    </source>
</evidence>
<feature type="coiled-coil region" evidence="10">
    <location>
        <begin position="58"/>
        <end position="166"/>
    </location>
</feature>
<dbReference type="GO" id="GO:0008432">
    <property type="term" value="F:JUN kinase binding"/>
    <property type="evidence" value="ECO:0007669"/>
    <property type="project" value="TreeGrafter"/>
</dbReference>
<feature type="region of interest" description="Disordered" evidence="11">
    <location>
        <begin position="1186"/>
        <end position="1212"/>
    </location>
</feature>
<dbReference type="Proteomes" id="UP001292094">
    <property type="component" value="Unassembled WGS sequence"/>
</dbReference>
<dbReference type="PROSITE" id="PS51777">
    <property type="entry name" value="RH2"/>
    <property type="match status" value="1"/>
</dbReference>
<proteinExistence type="inferred from homology"/>
<feature type="region of interest" description="Disordered" evidence="11">
    <location>
        <begin position="1266"/>
        <end position="1340"/>
    </location>
</feature>
<dbReference type="PROSITE" id="PS51776">
    <property type="entry name" value="RH1"/>
    <property type="match status" value="1"/>
</dbReference>
<feature type="compositionally biased region" description="Low complexity" evidence="11">
    <location>
        <begin position="1191"/>
        <end position="1212"/>
    </location>
</feature>
<comment type="similarity">
    <text evidence="2">Belongs to the JIP scaffold family.</text>
</comment>
<dbReference type="GO" id="GO:0030159">
    <property type="term" value="F:signaling receptor complex adaptor activity"/>
    <property type="evidence" value="ECO:0007669"/>
    <property type="project" value="TreeGrafter"/>
</dbReference>
<dbReference type="Pfam" id="PF19056">
    <property type="entry name" value="WD40_2"/>
    <property type="match status" value="1"/>
</dbReference>
<evidence type="ECO:0000259" key="13">
    <source>
        <dbReference type="PROSITE" id="PS51777"/>
    </source>
</evidence>
<comment type="subcellular location">
    <subcellularLocation>
        <location evidence="1">Cytoplasm</location>
        <location evidence="1">Perinuclear region</location>
    </subcellularLocation>
</comment>
<feature type="compositionally biased region" description="Polar residues" evidence="11">
    <location>
        <begin position="647"/>
        <end position="662"/>
    </location>
</feature>
<reference evidence="14" key="1">
    <citation type="submission" date="2023-11" db="EMBL/GenBank/DDBJ databases">
        <title>Genome assemblies of two species of porcelain crab, Petrolisthes cinctipes and Petrolisthes manimaculis (Anomura: Porcellanidae).</title>
        <authorList>
            <person name="Angst P."/>
        </authorList>
    </citation>
    <scope>NUCLEOTIDE SEQUENCE</scope>
    <source>
        <strain evidence="14">PB745_02</strain>
        <tissue evidence="14">Gill</tissue>
    </source>
</reference>
<dbReference type="FunFam" id="1.20.58.1770:FF:000001">
    <property type="entry name" value="C-Jun-amino-terminal kinase-interacting protein 3 isoform X1"/>
    <property type="match status" value="1"/>
</dbReference>
<feature type="region of interest" description="Disordered" evidence="11">
    <location>
        <begin position="635"/>
        <end position="664"/>
    </location>
</feature>
<evidence type="ECO:0000256" key="7">
    <source>
        <dbReference type="ARBA" id="ARBA00064055"/>
    </source>
</evidence>
<feature type="domain" description="RH1" evidence="12">
    <location>
        <begin position="4"/>
        <end position="92"/>
    </location>
</feature>
<dbReference type="InterPro" id="IPR034743">
    <property type="entry name" value="RH1"/>
</dbReference>
<dbReference type="EMBL" id="JAWZYT010004644">
    <property type="protein sequence ID" value="KAK4293070.1"/>
    <property type="molecule type" value="Genomic_DNA"/>
</dbReference>
<feature type="region of interest" description="Disordered" evidence="11">
    <location>
        <begin position="813"/>
        <end position="927"/>
    </location>
</feature>
<feature type="region of interest" description="Disordered" evidence="11">
    <location>
        <begin position="214"/>
        <end position="318"/>
    </location>
</feature>
<feature type="compositionally biased region" description="Low complexity" evidence="11">
    <location>
        <begin position="579"/>
        <end position="599"/>
    </location>
</feature>
<dbReference type="GO" id="GO:0005078">
    <property type="term" value="F:MAP-kinase scaffold activity"/>
    <property type="evidence" value="ECO:0007669"/>
    <property type="project" value="InterPro"/>
</dbReference>
<dbReference type="Pfam" id="PF16471">
    <property type="entry name" value="JIP_LZII"/>
    <property type="match status" value="1"/>
</dbReference>
<accession>A0AAE1NN10</accession>
<dbReference type="PANTHER" id="PTHR13886:SF4">
    <property type="entry name" value="JNK-INTERACTING PROTEIN 3"/>
    <property type="match status" value="1"/>
</dbReference>
<name>A0AAE1NN10_9EUCA</name>
<keyword evidence="4" id="KW-0597">Phosphoprotein</keyword>
<evidence type="ECO:0000256" key="8">
    <source>
        <dbReference type="ARBA" id="ARBA00069747"/>
    </source>
</evidence>
<keyword evidence="15" id="KW-1185">Reference proteome</keyword>
<evidence type="ECO:0000256" key="1">
    <source>
        <dbReference type="ARBA" id="ARBA00004556"/>
    </source>
</evidence>
<feature type="coiled-coil region" evidence="10">
    <location>
        <begin position="389"/>
        <end position="486"/>
    </location>
</feature>
<evidence type="ECO:0000256" key="4">
    <source>
        <dbReference type="ARBA" id="ARBA00022553"/>
    </source>
</evidence>
<feature type="domain" description="RH2" evidence="13">
    <location>
        <begin position="458"/>
        <end position="529"/>
    </location>
</feature>
<dbReference type="SUPFAM" id="SSF50978">
    <property type="entry name" value="WD40 repeat-like"/>
    <property type="match status" value="1"/>
</dbReference>
<gene>
    <name evidence="14" type="ORF">Pmani_034200</name>
</gene>
<evidence type="ECO:0000256" key="5">
    <source>
        <dbReference type="ARBA" id="ARBA00023054"/>
    </source>
</evidence>
<dbReference type="GO" id="GO:0048471">
    <property type="term" value="C:perinuclear region of cytoplasm"/>
    <property type="evidence" value="ECO:0007669"/>
    <property type="project" value="UniProtKB-SubCell"/>
</dbReference>
<dbReference type="GO" id="GO:0016192">
    <property type="term" value="P:vesicle-mediated transport"/>
    <property type="evidence" value="ECO:0007669"/>
    <property type="project" value="TreeGrafter"/>
</dbReference>
<evidence type="ECO:0000256" key="3">
    <source>
        <dbReference type="ARBA" id="ARBA00022490"/>
    </source>
</evidence>
<comment type="function">
    <text evidence="6">The JNK-interacting protein (JIP) group of scaffold proteins selectively mediates JNK-signaling by aggregating specific components of the MAPK cascade to form a functional JNK signaling module. May function as a regulator of vesicle transport, through interactions with the JNK-signaling components and motor proteins. Syd is required for efficient kinesin-I mediated axonal transport.</text>
</comment>
<comment type="subunit">
    <text evidence="7">Forms homo- and heterooligomeric complexes. Binds the TPR motif-containing C-terminal of kinesin light chain, Klc. Pre-assembled syd scaffolding complexes are then transported as a cargo of kinesin, to the required subcellular location.</text>
</comment>
<keyword evidence="3" id="KW-0963">Cytoplasm</keyword>
<feature type="compositionally biased region" description="Low complexity" evidence="11">
    <location>
        <begin position="227"/>
        <end position="248"/>
    </location>
</feature>
<sequence>MDGETVYNSHDDSHIVMSEKVQSLAGSIYQEFERMIGRYDEDVVKDLMPLVVNILEGLDLAYTENQEHEVEVELLREDNEQLVTQYEREKQLRKGAEQKLLEVEDGLEEERKQGQGRVETLESIVRMLELKNRNASDHANRMEDKSEELKREYSKLHERYTELFKTHMDYLERTKILMGTDRLDQLLPGQGGAARNRMSGFSLGRSSGPVSFGFSSLEGRLGGGGSPSDLPSGPIPATTAPTTHHNAALSSELQEAQVGPDTPVVRTDKEGGWVEGFSGGGEDVSSPELDMDDLSPDTPSLTRPRPTTTTHKEERTGNTLYQELQFQEPDALAEMDEGADITDSGSEEGGKSPAYSVTDNFFGMGKEVENLILENNELLATKNALNIVKDDLIVKVDELTSQQEILREEIKSLNTVKSRLKLRVTELEDELKRVKEEAEKNARTGRSDDEEDVPMAQRKRFTRVEMARVLMERNQYKERFMELQEAVRWTEMIRATRPDGNVDKKNKQTIWKFFSNLFSTTEKPPRKVLPYGHVRYSAPAGQVTPALDTMRRRNLSDHRRKGLEIFDAGLDNPDDQNQSLTYLSPSSSSPPLTPTTSSSEKLQQRRATERREQYKQVRAHVKKDDGRMQAYGWSLPAKTGQRAIEGSSGSQGASQPTRSGTSHLPVPVPVYCRPLMEKEPGMKIWCAAGVNLTGGRTRDGGSIVGASVFYSGDAPTPTPQPKDDIDRLDLELKEQEKEQREGETLEQTLSSLVWICTSTHSISKVTVIDANNPADILESFHVCSSHLLCIASVPGAKESDYTIDEDLNKLVEESQKKQKQQQQQDNCDITGDEKVGERRKEEESEDSNKRKEEEAGGERRNNKEEGGGTSMGTLSFISCGAGSEVGSPGSPSDKEPEEIRPVLTKETITCTDPDQDEDRAEAVEGGNSDVPVRRLLKEPQGVVKDGVEEAVPTSPEERSVVVEEVEKMSSVLSTMWLGSQSGSLYVHSAVRHWKRCLHSIKLKDSVLSIVHVKGRVLAALADGTVAIFHRGGDGQWDLTNYHLLDLGKPHHSIRCMAPVRSRVWCGYRNKIHVIDPRTMTVEKTFDAHPRKESQVRQMAWVGDGVWVSIRLDSTLRLYHAHTHQHLQDVDIEPYVSKMLGVFPGGTGKLGFSFVRITALLISSNRLWIGTGNGVIISVPLSDTDMGLEGSTTKPPTNTATTGSSSSNTRTPGGVVRVYSDGAEGVVAGGSYAPYCSMAQAQLSFHGHRDAVKFFVAVPGSGGYHALTAAPPASPPTRAIKAKGEEGENDGEEEGGSESEKPKNMLVISGGEGYIDFRIGEGEDDTAPEPQAESLSRGDRSHLIVWSVARPPV</sequence>
<evidence type="ECO:0000259" key="12">
    <source>
        <dbReference type="PROSITE" id="PS51776"/>
    </source>
</evidence>
<protein>
    <recommendedName>
        <fullName evidence="8">JNK-interacting protein 3</fullName>
    </recommendedName>
    <alternativeName>
        <fullName evidence="9">Protein sunday driver</fullName>
    </alternativeName>
</protein>
<comment type="caution">
    <text evidence="14">The sequence shown here is derived from an EMBL/GenBank/DDBJ whole genome shotgun (WGS) entry which is preliminary data.</text>
</comment>
<feature type="compositionally biased region" description="Low complexity" evidence="11">
    <location>
        <begin position="1266"/>
        <end position="1278"/>
    </location>
</feature>
<feature type="compositionally biased region" description="Acidic residues" evidence="11">
    <location>
        <begin position="1286"/>
        <end position="1296"/>
    </location>
</feature>
<dbReference type="Gene3D" id="1.20.58.1770">
    <property type="match status" value="1"/>
</dbReference>
<feature type="compositionally biased region" description="Low complexity" evidence="11">
    <location>
        <begin position="296"/>
        <end position="309"/>
    </location>
</feature>
<dbReference type="InterPro" id="IPR015943">
    <property type="entry name" value="WD40/YVTN_repeat-like_dom_sf"/>
</dbReference>
<dbReference type="PANTHER" id="PTHR13886">
    <property type="entry name" value="JNK/SAPK-ASSOCIATED PROTEIN"/>
    <property type="match status" value="1"/>
</dbReference>
<evidence type="ECO:0000256" key="2">
    <source>
        <dbReference type="ARBA" id="ARBA00009866"/>
    </source>
</evidence>
<dbReference type="Pfam" id="PF09744">
    <property type="entry name" value="RH1"/>
    <property type="match status" value="1"/>
</dbReference>
<feature type="compositionally biased region" description="Basic and acidic residues" evidence="11">
    <location>
        <begin position="831"/>
        <end position="866"/>
    </location>
</feature>